<name>A0ACD5THT7_AVESA</name>
<accession>A0ACD5THT7</accession>
<sequence>MWSIWGSRNSYNHGDVKYQPMRSMELVDEVIKTLEMPPPISPSQPKESQKCSRPAVGWLKLNCDGALNITESLAGVGVVVRDEMGVFVAAECRKYDHVVDPGTVELLACRDAMLLARSKGWTHIELETDCQAVVTAWKSEKAQKSACHQIIIKEMKATVSKFQGFSFAFVRRDANKAAHSCALV</sequence>
<reference evidence="1" key="1">
    <citation type="submission" date="2021-05" db="EMBL/GenBank/DDBJ databases">
        <authorList>
            <person name="Scholz U."/>
            <person name="Mascher M."/>
            <person name="Fiebig A."/>
        </authorList>
    </citation>
    <scope>NUCLEOTIDE SEQUENCE [LARGE SCALE GENOMIC DNA]</scope>
</reference>
<proteinExistence type="predicted"/>
<keyword evidence="2" id="KW-1185">Reference proteome</keyword>
<evidence type="ECO:0000313" key="2">
    <source>
        <dbReference type="Proteomes" id="UP001732700"/>
    </source>
</evidence>
<dbReference type="Proteomes" id="UP001732700">
    <property type="component" value="Chromosome 1A"/>
</dbReference>
<evidence type="ECO:0000313" key="1">
    <source>
        <dbReference type="EnsemblPlants" id="AVESA.00010b.r2.1AG0056670.1.CDS.1"/>
    </source>
</evidence>
<reference evidence="1" key="2">
    <citation type="submission" date="2025-09" db="UniProtKB">
        <authorList>
            <consortium name="EnsemblPlants"/>
        </authorList>
    </citation>
    <scope>IDENTIFICATION</scope>
</reference>
<organism evidence="1 2">
    <name type="scientific">Avena sativa</name>
    <name type="common">Oat</name>
    <dbReference type="NCBI Taxonomy" id="4498"/>
    <lineage>
        <taxon>Eukaryota</taxon>
        <taxon>Viridiplantae</taxon>
        <taxon>Streptophyta</taxon>
        <taxon>Embryophyta</taxon>
        <taxon>Tracheophyta</taxon>
        <taxon>Spermatophyta</taxon>
        <taxon>Magnoliopsida</taxon>
        <taxon>Liliopsida</taxon>
        <taxon>Poales</taxon>
        <taxon>Poaceae</taxon>
        <taxon>BOP clade</taxon>
        <taxon>Pooideae</taxon>
        <taxon>Poodae</taxon>
        <taxon>Poeae</taxon>
        <taxon>Poeae Chloroplast Group 1 (Aveneae type)</taxon>
        <taxon>Aveninae</taxon>
        <taxon>Avena</taxon>
    </lineage>
</organism>
<protein>
    <submittedName>
        <fullName evidence="1">Uncharacterized protein</fullName>
    </submittedName>
</protein>
<dbReference type="EnsemblPlants" id="AVESA.00010b.r2.1AG0056670.1">
    <property type="protein sequence ID" value="AVESA.00010b.r2.1AG0056670.1.CDS.1"/>
    <property type="gene ID" value="AVESA.00010b.r2.1AG0056670"/>
</dbReference>